<protein>
    <submittedName>
        <fullName evidence="1">Uncharacterized protein</fullName>
    </submittedName>
</protein>
<dbReference type="RefSeq" id="WP_102768792.1">
    <property type="nucleotide sequence ID" value="NZ_POSP01000003.1"/>
</dbReference>
<dbReference type="AlphaFoldDB" id="A0A2N8KZJ0"/>
<keyword evidence="2" id="KW-1185">Reference proteome</keyword>
<gene>
    <name evidence="1" type="ORF">C1O66_15975</name>
</gene>
<evidence type="ECO:0000313" key="1">
    <source>
        <dbReference type="EMBL" id="PND38875.1"/>
    </source>
</evidence>
<dbReference type="Proteomes" id="UP000235916">
    <property type="component" value="Unassembled WGS sequence"/>
</dbReference>
<reference evidence="1 2" key="1">
    <citation type="submission" date="2018-01" db="EMBL/GenBank/DDBJ databases">
        <title>Draft genome sequence of Paucibacter aquatile CR182 isolated from freshwater of the Nakdong River.</title>
        <authorList>
            <person name="Choi A."/>
            <person name="Chung E.J."/>
        </authorList>
    </citation>
    <scope>NUCLEOTIDE SEQUENCE [LARGE SCALE GENOMIC DNA]</scope>
    <source>
        <strain evidence="1 2">CR182</strain>
    </source>
</reference>
<name>A0A2N8KZJ0_9BURK</name>
<dbReference type="OrthoDB" id="9875252at2"/>
<dbReference type="EMBL" id="POSP01000003">
    <property type="protein sequence ID" value="PND38875.1"/>
    <property type="molecule type" value="Genomic_DNA"/>
</dbReference>
<sequence length="363" mass="37667">MMITTRTLTPRTAFPKHRIATPAAWLLIGLGSLGLSACGGGGGSDNTQVVPVPTPVPEPTKLIAPPTTAGTLAQSSEVAQDSVKATTAAAADLVRRSEDPSNLFLPFGELMSGRQNSPKPSAAEPERRKILETTTVSCSSLGISVIRNCSGSIVVDTNVSNSATSLPAGSYISMRFDKISGIADGQSLSIDGGMRIDFLTAISNLDNPGNNVRLQLSFDKLSASGGGESFGPLTAVALLEVDGQGKPSLTLNGVQYAGLNELSVTDANNYSLGHSKLRSAHWSDSKAFVDTQFSNWQTSNGRPLQGSSATLTTGKDSALITVESSSSSQVSYRVQLSSGGVAKNYQVLASYSGSTLSYSVKAL</sequence>
<organism evidence="1 2">
    <name type="scientific">Kinneretia aquatilis</name>
    <dbReference type="NCBI Taxonomy" id="2070761"/>
    <lineage>
        <taxon>Bacteria</taxon>
        <taxon>Pseudomonadati</taxon>
        <taxon>Pseudomonadota</taxon>
        <taxon>Betaproteobacteria</taxon>
        <taxon>Burkholderiales</taxon>
        <taxon>Sphaerotilaceae</taxon>
        <taxon>Roseateles</taxon>
    </lineage>
</organism>
<evidence type="ECO:0000313" key="2">
    <source>
        <dbReference type="Proteomes" id="UP000235916"/>
    </source>
</evidence>
<accession>A0A2N8KZJ0</accession>
<comment type="caution">
    <text evidence="1">The sequence shown here is derived from an EMBL/GenBank/DDBJ whole genome shotgun (WGS) entry which is preliminary data.</text>
</comment>
<proteinExistence type="predicted"/>